<evidence type="ECO:0000256" key="6">
    <source>
        <dbReference type="RuleBase" id="RU362118"/>
    </source>
</evidence>
<name>A0A919G4W6_9ACTN</name>
<dbReference type="InterPro" id="IPR015422">
    <property type="entry name" value="PyrdxlP-dep_Trfase_small"/>
</dbReference>
<protein>
    <submittedName>
        <fullName evidence="8">O-acetylhomoserine (Thiol)-lyase</fullName>
    </submittedName>
</protein>
<dbReference type="EMBL" id="BNCD01000007">
    <property type="protein sequence ID" value="GHH78203.1"/>
    <property type="molecule type" value="Genomic_DNA"/>
</dbReference>
<comment type="caution">
    <text evidence="8">The sequence shown here is derived from an EMBL/GenBank/DDBJ whole genome shotgun (WGS) entry which is preliminary data.</text>
</comment>
<feature type="region of interest" description="Disordered" evidence="7">
    <location>
        <begin position="1"/>
        <end position="21"/>
    </location>
</feature>
<comment type="cofactor">
    <cofactor evidence="1 6">
        <name>pyridoxal 5'-phosphate</name>
        <dbReference type="ChEBI" id="CHEBI:597326"/>
    </cofactor>
</comment>
<dbReference type="InterPro" id="IPR006235">
    <property type="entry name" value="OAc-hSer/O-AcSer_sulfhydrylase"/>
</dbReference>
<dbReference type="GO" id="GO:0019346">
    <property type="term" value="P:transsulfuration"/>
    <property type="evidence" value="ECO:0007669"/>
    <property type="project" value="InterPro"/>
</dbReference>
<evidence type="ECO:0000313" key="8">
    <source>
        <dbReference type="EMBL" id="GHH78203.1"/>
    </source>
</evidence>
<evidence type="ECO:0000256" key="7">
    <source>
        <dbReference type="SAM" id="MobiDB-lite"/>
    </source>
</evidence>
<keyword evidence="9" id="KW-1185">Reference proteome</keyword>
<dbReference type="GO" id="GO:0003961">
    <property type="term" value="F:O-acetylhomoserine aminocarboxypropyltransferase activity"/>
    <property type="evidence" value="ECO:0007669"/>
    <property type="project" value="TreeGrafter"/>
</dbReference>
<comment type="similarity">
    <text evidence="2 6">Belongs to the trans-sulfuration enzymes family.</text>
</comment>
<proteinExistence type="inferred from homology"/>
<evidence type="ECO:0000256" key="3">
    <source>
        <dbReference type="ARBA" id="ARBA00022679"/>
    </source>
</evidence>
<sequence length="456" mass="48343">MSQPLDSVTAGHTPDEPSSDAHAWSFETKQIHAGAQPDPATGARAVPVYQTTSFVFRDTQHAADLFSLAEPGNIYTRIHNPTQDVFEQRVAALEGGVAAVALSSGQAAETLTILTLARAGDHIVSSTSLYGGTYNLFRHTLPKFGIEVSFVDDPDDLDAWRAAIRPTTKALFAETLGNPRGNVLDVRGVADTAHAAGLPLIVDNTVPTPYLLRPIEHGADLVVHSATKFLGGHGTTIGGVVVDGGTFDFGGHPDRFPDFHEPDPSYHGLRYWPDLGPGAFAVKLRVQLLRDIGPAIAPHSAFLLLQGVETLSLRVERHSANALALAEWLEQRDEVAAVHYPGLASNRWHAAAQRYLPRGAGAVLAFELRDGVAAGKRFVDAVELFSHLANIGDVRSLIIHPASTTHSQLTGEQLAATGAAPGLVRLSVGLENIADLKADLEAGFRAVKGAAAEGAS</sequence>
<keyword evidence="3" id="KW-0808">Transferase</keyword>
<evidence type="ECO:0000256" key="1">
    <source>
        <dbReference type="ARBA" id="ARBA00001933"/>
    </source>
</evidence>
<evidence type="ECO:0000256" key="4">
    <source>
        <dbReference type="ARBA" id="ARBA00022898"/>
    </source>
</evidence>
<dbReference type="AlphaFoldDB" id="A0A919G4W6"/>
<reference evidence="8" key="2">
    <citation type="submission" date="2020-09" db="EMBL/GenBank/DDBJ databases">
        <authorList>
            <person name="Sun Q."/>
            <person name="Ohkuma M."/>
        </authorList>
    </citation>
    <scope>NUCLEOTIDE SEQUENCE</scope>
    <source>
        <strain evidence="8">JCM 5069</strain>
    </source>
</reference>
<feature type="modified residue" description="N6-(pyridoxal phosphate)lysine" evidence="5">
    <location>
        <position position="228"/>
    </location>
</feature>
<dbReference type="Pfam" id="PF01053">
    <property type="entry name" value="Cys_Met_Meta_PP"/>
    <property type="match status" value="1"/>
</dbReference>
<dbReference type="GO" id="GO:0030170">
    <property type="term" value="F:pyridoxal phosphate binding"/>
    <property type="evidence" value="ECO:0007669"/>
    <property type="project" value="InterPro"/>
</dbReference>
<dbReference type="InterPro" id="IPR015421">
    <property type="entry name" value="PyrdxlP-dep_Trfase_major"/>
</dbReference>
<accession>A0A919G4W6</accession>
<dbReference type="PROSITE" id="PS00868">
    <property type="entry name" value="CYS_MET_METAB_PP"/>
    <property type="match status" value="1"/>
</dbReference>
<dbReference type="GO" id="GO:0004124">
    <property type="term" value="F:cysteine synthase activity"/>
    <property type="evidence" value="ECO:0007669"/>
    <property type="project" value="TreeGrafter"/>
</dbReference>
<dbReference type="InterPro" id="IPR054542">
    <property type="entry name" value="Cys_met_metab_PP"/>
</dbReference>
<evidence type="ECO:0000256" key="5">
    <source>
        <dbReference type="PIRSR" id="PIRSR001434-2"/>
    </source>
</evidence>
<dbReference type="Proteomes" id="UP000603708">
    <property type="component" value="Unassembled WGS sequence"/>
</dbReference>
<dbReference type="PIRSF" id="PIRSF001434">
    <property type="entry name" value="CGS"/>
    <property type="match status" value="1"/>
</dbReference>
<dbReference type="FunFam" id="3.40.640.10:FF:000035">
    <property type="entry name" value="O-succinylhomoserine sulfhydrylase"/>
    <property type="match status" value="1"/>
</dbReference>
<dbReference type="NCBIfam" id="NF005872">
    <property type="entry name" value="PRK07812.1"/>
    <property type="match status" value="1"/>
</dbReference>
<dbReference type="InterPro" id="IPR015424">
    <property type="entry name" value="PyrdxlP-dep_Trfase"/>
</dbReference>
<dbReference type="GO" id="GO:0071269">
    <property type="term" value="P:L-homocysteine biosynthetic process"/>
    <property type="evidence" value="ECO:0007669"/>
    <property type="project" value="TreeGrafter"/>
</dbReference>
<dbReference type="PANTHER" id="PTHR43797">
    <property type="entry name" value="HOMOCYSTEINE/CYSTEINE SYNTHASE"/>
    <property type="match status" value="1"/>
</dbReference>
<dbReference type="GO" id="GO:0006535">
    <property type="term" value="P:cysteine biosynthetic process from serine"/>
    <property type="evidence" value="ECO:0007669"/>
    <property type="project" value="TreeGrafter"/>
</dbReference>
<evidence type="ECO:0000313" key="9">
    <source>
        <dbReference type="Proteomes" id="UP000603708"/>
    </source>
</evidence>
<dbReference type="InterPro" id="IPR000277">
    <property type="entry name" value="Cys/Met-Metab_PyrdxlP-dep_enz"/>
</dbReference>
<evidence type="ECO:0000256" key="2">
    <source>
        <dbReference type="ARBA" id="ARBA00009077"/>
    </source>
</evidence>
<dbReference type="NCBIfam" id="TIGR01326">
    <property type="entry name" value="OAH_OAS_sulfhy"/>
    <property type="match status" value="1"/>
</dbReference>
<dbReference type="SUPFAM" id="SSF53383">
    <property type="entry name" value="PLP-dependent transferases"/>
    <property type="match status" value="1"/>
</dbReference>
<dbReference type="CDD" id="cd00614">
    <property type="entry name" value="CGS_like"/>
    <property type="match status" value="1"/>
</dbReference>
<gene>
    <name evidence="8" type="primary">metY</name>
    <name evidence="8" type="ORF">GCM10018793_28080</name>
</gene>
<dbReference type="Gene3D" id="3.90.1150.10">
    <property type="entry name" value="Aspartate Aminotransferase, domain 1"/>
    <property type="match status" value="1"/>
</dbReference>
<keyword evidence="4 5" id="KW-0663">Pyridoxal phosphate</keyword>
<reference evidence="8" key="1">
    <citation type="journal article" date="2014" name="Int. J. Syst. Evol. Microbiol.">
        <title>Complete genome sequence of Corynebacterium casei LMG S-19264T (=DSM 44701T), isolated from a smear-ripened cheese.</title>
        <authorList>
            <consortium name="US DOE Joint Genome Institute (JGI-PGF)"/>
            <person name="Walter F."/>
            <person name="Albersmeier A."/>
            <person name="Kalinowski J."/>
            <person name="Ruckert C."/>
        </authorList>
    </citation>
    <scope>NUCLEOTIDE SEQUENCE</scope>
    <source>
        <strain evidence="8">JCM 5069</strain>
    </source>
</reference>
<dbReference type="GO" id="GO:0005737">
    <property type="term" value="C:cytoplasm"/>
    <property type="evidence" value="ECO:0007669"/>
    <property type="project" value="TreeGrafter"/>
</dbReference>
<dbReference type="RefSeq" id="WP_189931743.1">
    <property type="nucleotide sequence ID" value="NZ_BNCD01000007.1"/>
</dbReference>
<organism evidence="8 9">
    <name type="scientific">Streptomyces sulfonofaciens</name>
    <dbReference type="NCBI Taxonomy" id="68272"/>
    <lineage>
        <taxon>Bacteria</taxon>
        <taxon>Bacillati</taxon>
        <taxon>Actinomycetota</taxon>
        <taxon>Actinomycetes</taxon>
        <taxon>Kitasatosporales</taxon>
        <taxon>Streptomycetaceae</taxon>
        <taxon>Streptomyces</taxon>
    </lineage>
</organism>
<dbReference type="Gene3D" id="3.40.640.10">
    <property type="entry name" value="Type I PLP-dependent aspartate aminotransferase-like (Major domain)"/>
    <property type="match status" value="1"/>
</dbReference>
<dbReference type="PANTHER" id="PTHR43797:SF2">
    <property type="entry name" value="HOMOCYSTEINE_CYSTEINE SYNTHASE"/>
    <property type="match status" value="1"/>
</dbReference>